<feature type="region of interest" description="Disordered" evidence="1">
    <location>
        <begin position="39"/>
        <end position="90"/>
    </location>
</feature>
<accession>A0A8K0UT04</accession>
<dbReference type="AlphaFoldDB" id="A0A8K0UT04"/>
<name>A0A8K0UT04_9AGAR</name>
<gene>
    <name evidence="2" type="ORF">BXZ70DRAFT_924818</name>
</gene>
<reference evidence="2" key="1">
    <citation type="journal article" date="2021" name="New Phytol.">
        <title>Evolutionary innovations through gain and loss of genes in the ectomycorrhizal Boletales.</title>
        <authorList>
            <person name="Wu G."/>
            <person name="Miyauchi S."/>
            <person name="Morin E."/>
            <person name="Kuo A."/>
            <person name="Drula E."/>
            <person name="Varga T."/>
            <person name="Kohler A."/>
            <person name="Feng B."/>
            <person name="Cao Y."/>
            <person name="Lipzen A."/>
            <person name="Daum C."/>
            <person name="Hundley H."/>
            <person name="Pangilinan J."/>
            <person name="Johnson J."/>
            <person name="Barry K."/>
            <person name="LaButti K."/>
            <person name="Ng V."/>
            <person name="Ahrendt S."/>
            <person name="Min B."/>
            <person name="Choi I.G."/>
            <person name="Park H."/>
            <person name="Plett J.M."/>
            <person name="Magnuson J."/>
            <person name="Spatafora J.W."/>
            <person name="Nagy L.G."/>
            <person name="Henrissat B."/>
            <person name="Grigoriev I.V."/>
            <person name="Yang Z.L."/>
            <person name="Xu J."/>
            <person name="Martin F.M."/>
        </authorList>
    </citation>
    <scope>NUCLEOTIDE SEQUENCE</scope>
    <source>
        <strain evidence="2">KKN 215</strain>
    </source>
</reference>
<protein>
    <submittedName>
        <fullName evidence="2">Uncharacterized protein</fullName>
    </submittedName>
</protein>
<evidence type="ECO:0000313" key="3">
    <source>
        <dbReference type="Proteomes" id="UP000813824"/>
    </source>
</evidence>
<comment type="caution">
    <text evidence="2">The sequence shown here is derived from an EMBL/GenBank/DDBJ whole genome shotgun (WGS) entry which is preliminary data.</text>
</comment>
<dbReference type="Proteomes" id="UP000813824">
    <property type="component" value="Unassembled WGS sequence"/>
</dbReference>
<sequence>MSLPDALDDGELSPLHLGPSPLPNFAPISIGAPLPRRAQPLKSIPLPDMLPKVPMPGDHVTSPTSLEDGSEVQERTGYSDGNGYIQEEGPFYSDIDIQANAYGRRNRPRLDSGPKELTFVGQQPKQQQQKRVGRGSRHWKNASSAVISTAPSVPETYESIVCAPDLEQFSFEELRVACYSQCFLTTGAPPGPATDVASTLLPLYTPLVVPVPVAPSSTGENSIPIRDILMSDQPNLVAAFTFNMPASTQHL</sequence>
<feature type="compositionally biased region" description="Acidic residues" evidence="1">
    <location>
        <begin position="1"/>
        <end position="11"/>
    </location>
</feature>
<keyword evidence="3" id="KW-1185">Reference proteome</keyword>
<evidence type="ECO:0000256" key="1">
    <source>
        <dbReference type="SAM" id="MobiDB-lite"/>
    </source>
</evidence>
<dbReference type="OrthoDB" id="2604709at2759"/>
<feature type="compositionally biased region" description="Basic residues" evidence="1">
    <location>
        <begin position="131"/>
        <end position="140"/>
    </location>
</feature>
<feature type="region of interest" description="Disordered" evidence="1">
    <location>
        <begin position="1"/>
        <end position="22"/>
    </location>
</feature>
<evidence type="ECO:0000313" key="2">
    <source>
        <dbReference type="EMBL" id="KAH8103272.1"/>
    </source>
</evidence>
<feature type="region of interest" description="Disordered" evidence="1">
    <location>
        <begin position="104"/>
        <end position="145"/>
    </location>
</feature>
<dbReference type="EMBL" id="JAEVFJ010000007">
    <property type="protein sequence ID" value="KAH8103272.1"/>
    <property type="molecule type" value="Genomic_DNA"/>
</dbReference>
<organism evidence="2 3">
    <name type="scientific">Cristinia sonorae</name>
    <dbReference type="NCBI Taxonomy" id="1940300"/>
    <lineage>
        <taxon>Eukaryota</taxon>
        <taxon>Fungi</taxon>
        <taxon>Dikarya</taxon>
        <taxon>Basidiomycota</taxon>
        <taxon>Agaricomycotina</taxon>
        <taxon>Agaricomycetes</taxon>
        <taxon>Agaricomycetidae</taxon>
        <taxon>Agaricales</taxon>
        <taxon>Pleurotineae</taxon>
        <taxon>Stephanosporaceae</taxon>
        <taxon>Cristinia</taxon>
    </lineage>
</organism>
<proteinExistence type="predicted"/>